<dbReference type="InterPro" id="IPR036388">
    <property type="entry name" value="WH-like_DNA-bd_sf"/>
</dbReference>
<dbReference type="InterPro" id="IPR036390">
    <property type="entry name" value="WH_DNA-bd_sf"/>
</dbReference>
<sequence length="1589" mass="178238">MATARKRSGTISSQLTSQIQHHAAHFDGFVRLITSVHPNAASEYPNVLLNRDRWPGIQVGDVIELKASHMREPCVFIIDYSDPIGLPPTLQVSVSRDVANCFGLSSGMEVTLTKVKPEKHTADVVEIFFRDQYLGRCDMWRMSSSLPHKCWHSDQRVQFVGCISATIKNIYVRKNQVKSAYISPETKVVYRSLTAKCTIFIQLCREIWDFADDGERYYEKIVHSFLPALFQRWQQIGSRHVITIVLISRVYYDSSEVEYAAGPIQRDDDGRNYKDFFKVVTDIEVLDDPNPTLNAMKEAFIAFQRDILLNHHYHQHQDGQAQVPRLVGRISHAHDGPILEALNLGLNPTETHYIDRSLSLTGSSTIMITPGKGHFRVSKKLLKLTTTRLLDQGFGLDVVALGKAPLHATPLFSFLAADPSRYPKEQSTDQYVDRFDDVLWGGPTEDPPPGTPGHSADGRKVFYWQPFWICLMFWDTQMDLPFREDRYIPRARMPQFELMGLLHYDLISSIAIPPLDTAGSELKTMEGRDHFDQDVFSSHPTSVGSPTSIPDSPFFFKNSIPKASIANSLAIAVSKPSPLRRTPSTNSLTVAARPSKLNRLESADEEQPQRRSRPVSSQFEELNKDRLPVIPLGSSPKTGRAGILQAQAQAERRARTTSQNMSMSEASASNLTRRQSGRGKSPPQSRRNSAAVPPQRVRKDSTSNGNPAPVSDVPTSPSPQTMTVRKPSESNDKKQSGIIPFGKFTSSWLFTPWRLNNPSPASLDGLPPSSQKTAALPPSEGGNKQVSEVPAKKPSTQPLAIQETPKRSRLRNAEENNLAPGQRLSANQTSPMSASPAETPNPGTSFRNSTGSGLIQQQLINPSASDVPVLETQIALARRWEHLYTVPTFESDIKWKSMESPGCLPLTTGYFPTKDELEKAYRMHFYEVTLGTEMSESFLVKRPVHNGPIPEELWGLAIMRVMVALRLAQGFQFVLFSEAQASQVSGYGKLPVPRGPSEILNDVEAPVYLSMSDQIHRLQYDPTGPSIRVERFVRRAATVPPAIPYECLIWPKRGGGYTECATHFKSPEMELYGWNRLDMLAFGYEQQFSESLRYWRTRFIVLPTEEKPELSIRVPRGGKPLSDEETRLVGMERLADQFTKARWLKHGETLDSYPAVKFIPSTLDPVACVTDETMIAKLEEAHEAGPLRKKPGTTRTIENMANDLTALASLLRQPGGLPIRHNRWHNATYYDSFTGEEFVSWLLREFQDISTREQGAEWGARLEQRKFLKHCRSYHGFIDGHYYYKLESQYQSVSPARPALPYKLTSRILERGSGSIMGTSVGRASSSPSKRLSNSSPKEPERRNNRRILSQSMIIDVDPQKKSSQAETAILHHDIIENPATAFHFQLHWVGTSAKFIDDTIQTWSRAVERHGLRIVEAYVDQVTDITKTNVFQSCYPIQFACPPPAIPANAGVQPDYFEGELLKSCNYVLDICSSHHYASQVDVYYSYRNSEFGYSQYVHKSGLAFAQVREGVGFSWLTNRLATIRHVTTDGHASSSQERPNKIMDELNAFCRDKERLAAFWESSLQSLNTKIEATAAAALAATASAQS</sequence>
<accession>A0A0C3ASH7</accession>
<evidence type="ECO:0000256" key="3">
    <source>
        <dbReference type="ARBA" id="ARBA00018529"/>
    </source>
</evidence>
<dbReference type="GO" id="GO:0005774">
    <property type="term" value="C:vacuolar membrane"/>
    <property type="evidence" value="ECO:0007669"/>
    <property type="project" value="UniProtKB-SubCell"/>
</dbReference>
<dbReference type="EMBL" id="KN824298">
    <property type="protein sequence ID" value="KIM27510.1"/>
    <property type="molecule type" value="Genomic_DNA"/>
</dbReference>
<reference evidence="8" key="2">
    <citation type="submission" date="2015-01" db="EMBL/GenBank/DDBJ databases">
        <title>Evolutionary Origins and Diversification of the Mycorrhizal Mutualists.</title>
        <authorList>
            <consortium name="DOE Joint Genome Institute"/>
            <consortium name="Mycorrhizal Genomics Consortium"/>
            <person name="Kohler A."/>
            <person name="Kuo A."/>
            <person name="Nagy L.G."/>
            <person name="Floudas D."/>
            <person name="Copeland A."/>
            <person name="Barry K.W."/>
            <person name="Cichocki N."/>
            <person name="Veneault-Fourrey C."/>
            <person name="LaButti K."/>
            <person name="Lindquist E.A."/>
            <person name="Lipzen A."/>
            <person name="Lundell T."/>
            <person name="Morin E."/>
            <person name="Murat C."/>
            <person name="Riley R."/>
            <person name="Ohm R."/>
            <person name="Sun H."/>
            <person name="Tunlid A."/>
            <person name="Henrissat B."/>
            <person name="Grigoriev I.V."/>
            <person name="Hibbett D.S."/>
            <person name="Martin F."/>
        </authorList>
    </citation>
    <scope>NUCLEOTIDE SEQUENCE [LARGE SCALE GENOMIC DNA]</scope>
    <source>
        <strain evidence="8">MAFF 305830</strain>
    </source>
</reference>
<evidence type="ECO:0000256" key="5">
    <source>
        <dbReference type="SAM" id="MobiDB-lite"/>
    </source>
</evidence>
<comment type="similarity">
    <text evidence="2">Belongs to the IML1 family.</text>
</comment>
<dbReference type="PROSITE" id="PS50186">
    <property type="entry name" value="DEP"/>
    <property type="match status" value="1"/>
</dbReference>
<feature type="compositionally biased region" description="Polar residues" evidence="5">
    <location>
        <begin position="824"/>
        <end position="851"/>
    </location>
</feature>
<feature type="compositionally biased region" description="Polar residues" evidence="5">
    <location>
        <begin position="656"/>
        <end position="674"/>
    </location>
</feature>
<evidence type="ECO:0000256" key="1">
    <source>
        <dbReference type="ARBA" id="ARBA00004148"/>
    </source>
</evidence>
<dbReference type="InterPro" id="IPR048255">
    <property type="entry name" value="IML1_N"/>
</dbReference>
<dbReference type="GO" id="GO:0005096">
    <property type="term" value="F:GTPase activator activity"/>
    <property type="evidence" value="ECO:0007669"/>
    <property type="project" value="InterPro"/>
</dbReference>
<dbReference type="Gene3D" id="1.10.10.10">
    <property type="entry name" value="Winged helix-like DNA-binding domain superfamily/Winged helix DNA-binding domain"/>
    <property type="match status" value="1"/>
</dbReference>
<dbReference type="HOGENOM" id="CLU_000935_1_0_1"/>
<evidence type="ECO:0000313" key="8">
    <source>
        <dbReference type="Proteomes" id="UP000054097"/>
    </source>
</evidence>
<dbReference type="PANTHER" id="PTHR13179:SF8">
    <property type="entry name" value="GATOR COMPLEX PROTEIN DEPDC5"/>
    <property type="match status" value="1"/>
</dbReference>
<feature type="compositionally biased region" description="Basic and acidic residues" evidence="5">
    <location>
        <begin position="726"/>
        <end position="735"/>
    </location>
</feature>
<dbReference type="GO" id="GO:0010508">
    <property type="term" value="P:positive regulation of autophagy"/>
    <property type="evidence" value="ECO:0007669"/>
    <property type="project" value="TreeGrafter"/>
</dbReference>
<dbReference type="Pfam" id="PF12257">
    <property type="entry name" value="IML1"/>
    <property type="match status" value="1"/>
</dbReference>
<feature type="domain" description="DEP" evidence="6">
    <location>
        <begin position="1213"/>
        <end position="1288"/>
    </location>
</feature>
<organism evidence="7 8">
    <name type="scientific">Serendipita vermifera MAFF 305830</name>
    <dbReference type="NCBI Taxonomy" id="933852"/>
    <lineage>
        <taxon>Eukaryota</taxon>
        <taxon>Fungi</taxon>
        <taxon>Dikarya</taxon>
        <taxon>Basidiomycota</taxon>
        <taxon>Agaricomycotina</taxon>
        <taxon>Agaricomycetes</taxon>
        <taxon>Sebacinales</taxon>
        <taxon>Serendipitaceae</taxon>
        <taxon>Serendipita</taxon>
    </lineage>
</organism>
<reference evidence="7 8" key="1">
    <citation type="submission" date="2014-04" db="EMBL/GenBank/DDBJ databases">
        <authorList>
            <consortium name="DOE Joint Genome Institute"/>
            <person name="Kuo A."/>
            <person name="Zuccaro A."/>
            <person name="Kohler A."/>
            <person name="Nagy L.G."/>
            <person name="Floudas D."/>
            <person name="Copeland A."/>
            <person name="Barry K.W."/>
            <person name="Cichocki N."/>
            <person name="Veneault-Fourrey C."/>
            <person name="LaButti K."/>
            <person name="Lindquist E.A."/>
            <person name="Lipzen A."/>
            <person name="Lundell T."/>
            <person name="Morin E."/>
            <person name="Murat C."/>
            <person name="Sun H."/>
            <person name="Tunlid A."/>
            <person name="Henrissat B."/>
            <person name="Grigoriev I.V."/>
            <person name="Hibbett D.S."/>
            <person name="Martin F."/>
            <person name="Nordberg H.P."/>
            <person name="Cantor M.N."/>
            <person name="Hua S.X."/>
        </authorList>
    </citation>
    <scope>NUCLEOTIDE SEQUENCE [LARGE SCALE GENOMIC DNA]</scope>
    <source>
        <strain evidence="7 8">MAFF 305830</strain>
    </source>
</reference>
<dbReference type="SUPFAM" id="SSF46785">
    <property type="entry name" value="Winged helix' DNA-binding domain"/>
    <property type="match status" value="1"/>
</dbReference>
<proteinExistence type="inferred from homology"/>
<feature type="region of interest" description="Disordered" evidence="5">
    <location>
        <begin position="759"/>
        <end position="851"/>
    </location>
</feature>
<protein>
    <recommendedName>
        <fullName evidence="3">Vacuolar membrane-associated protein IML1</fullName>
    </recommendedName>
    <alternativeName>
        <fullName evidence="4">Vacuolar membrane-associated protein iml1</fullName>
    </alternativeName>
</protein>
<dbReference type="SMART" id="SM00049">
    <property type="entry name" value="DEP"/>
    <property type="match status" value="1"/>
</dbReference>
<evidence type="ECO:0000313" key="7">
    <source>
        <dbReference type="EMBL" id="KIM27510.1"/>
    </source>
</evidence>
<dbReference type="GO" id="GO:1904262">
    <property type="term" value="P:negative regulation of TORC1 signaling"/>
    <property type="evidence" value="ECO:0007669"/>
    <property type="project" value="TreeGrafter"/>
</dbReference>
<dbReference type="GO" id="GO:1990130">
    <property type="term" value="C:GATOR1 complex"/>
    <property type="evidence" value="ECO:0007669"/>
    <property type="project" value="TreeGrafter"/>
</dbReference>
<dbReference type="Pfam" id="PF00610">
    <property type="entry name" value="DEP"/>
    <property type="match status" value="1"/>
</dbReference>
<evidence type="ECO:0000256" key="2">
    <source>
        <dbReference type="ARBA" id="ARBA00005643"/>
    </source>
</evidence>
<dbReference type="STRING" id="933852.A0A0C3ASH7"/>
<evidence type="ECO:0000259" key="6">
    <source>
        <dbReference type="PROSITE" id="PS50186"/>
    </source>
</evidence>
<feature type="region of interest" description="Disordered" evidence="5">
    <location>
        <begin position="1315"/>
        <end position="1349"/>
    </location>
</feature>
<keyword evidence="8" id="KW-1185">Reference proteome</keyword>
<dbReference type="Proteomes" id="UP000054097">
    <property type="component" value="Unassembled WGS sequence"/>
</dbReference>
<comment type="subcellular location">
    <subcellularLocation>
        <location evidence="1">Vacuole membrane</location>
        <topology evidence="1">Peripheral membrane protein</topology>
    </subcellularLocation>
</comment>
<dbReference type="GO" id="GO:0035556">
    <property type="term" value="P:intracellular signal transduction"/>
    <property type="evidence" value="ECO:0007669"/>
    <property type="project" value="InterPro"/>
</dbReference>
<dbReference type="OrthoDB" id="39497at2759"/>
<name>A0A0C3ASH7_SERVB</name>
<feature type="compositionally biased region" description="Low complexity" evidence="5">
    <location>
        <begin position="1325"/>
        <end position="1336"/>
    </location>
</feature>
<gene>
    <name evidence="7" type="ORF">M408DRAFT_165908</name>
</gene>
<dbReference type="PANTHER" id="PTHR13179">
    <property type="entry name" value="DEP DOMAIN CONTAINING PROTEIN 5"/>
    <property type="match status" value="1"/>
</dbReference>
<feature type="compositionally biased region" description="Polar residues" evidence="5">
    <location>
        <begin position="713"/>
        <end position="723"/>
    </location>
</feature>
<evidence type="ECO:0000256" key="4">
    <source>
        <dbReference type="ARBA" id="ARBA00021881"/>
    </source>
</evidence>
<dbReference type="InterPro" id="IPR000591">
    <property type="entry name" value="DEP_dom"/>
</dbReference>
<feature type="region of interest" description="Disordered" evidence="5">
    <location>
        <begin position="576"/>
        <end position="739"/>
    </location>
</feature>
<dbReference type="InterPro" id="IPR027244">
    <property type="entry name" value="IML1"/>
</dbReference>